<evidence type="ECO:0000256" key="1">
    <source>
        <dbReference type="SAM" id="Phobius"/>
    </source>
</evidence>
<feature type="transmembrane region" description="Helical" evidence="1">
    <location>
        <begin position="12"/>
        <end position="29"/>
    </location>
</feature>
<gene>
    <name evidence="2" type="ORF">FA15DRAFT_672224</name>
</gene>
<name>A0A5C3KN67_COPMA</name>
<evidence type="ECO:0000313" key="2">
    <source>
        <dbReference type="EMBL" id="TFK21764.1"/>
    </source>
</evidence>
<dbReference type="EMBL" id="ML210258">
    <property type="protein sequence ID" value="TFK21764.1"/>
    <property type="molecule type" value="Genomic_DNA"/>
</dbReference>
<reference evidence="2 3" key="1">
    <citation type="journal article" date="2019" name="Nat. Ecol. Evol.">
        <title>Megaphylogeny resolves global patterns of mushroom evolution.</title>
        <authorList>
            <person name="Varga T."/>
            <person name="Krizsan K."/>
            <person name="Foldi C."/>
            <person name="Dima B."/>
            <person name="Sanchez-Garcia M."/>
            <person name="Sanchez-Ramirez S."/>
            <person name="Szollosi G.J."/>
            <person name="Szarkandi J.G."/>
            <person name="Papp V."/>
            <person name="Albert L."/>
            <person name="Andreopoulos W."/>
            <person name="Angelini C."/>
            <person name="Antonin V."/>
            <person name="Barry K.W."/>
            <person name="Bougher N.L."/>
            <person name="Buchanan P."/>
            <person name="Buyck B."/>
            <person name="Bense V."/>
            <person name="Catcheside P."/>
            <person name="Chovatia M."/>
            <person name="Cooper J."/>
            <person name="Damon W."/>
            <person name="Desjardin D."/>
            <person name="Finy P."/>
            <person name="Geml J."/>
            <person name="Haridas S."/>
            <person name="Hughes K."/>
            <person name="Justo A."/>
            <person name="Karasinski D."/>
            <person name="Kautmanova I."/>
            <person name="Kiss B."/>
            <person name="Kocsube S."/>
            <person name="Kotiranta H."/>
            <person name="LaButti K.M."/>
            <person name="Lechner B.E."/>
            <person name="Liimatainen K."/>
            <person name="Lipzen A."/>
            <person name="Lukacs Z."/>
            <person name="Mihaltcheva S."/>
            <person name="Morgado L.N."/>
            <person name="Niskanen T."/>
            <person name="Noordeloos M.E."/>
            <person name="Ohm R.A."/>
            <person name="Ortiz-Santana B."/>
            <person name="Ovrebo C."/>
            <person name="Racz N."/>
            <person name="Riley R."/>
            <person name="Savchenko A."/>
            <person name="Shiryaev A."/>
            <person name="Soop K."/>
            <person name="Spirin V."/>
            <person name="Szebenyi C."/>
            <person name="Tomsovsky M."/>
            <person name="Tulloss R.E."/>
            <person name="Uehling J."/>
            <person name="Grigoriev I.V."/>
            <person name="Vagvolgyi C."/>
            <person name="Papp T."/>
            <person name="Martin F.M."/>
            <person name="Miettinen O."/>
            <person name="Hibbett D.S."/>
            <person name="Nagy L.G."/>
        </authorList>
    </citation>
    <scope>NUCLEOTIDE SEQUENCE [LARGE SCALE GENOMIC DNA]</scope>
    <source>
        <strain evidence="2 3">CBS 121175</strain>
    </source>
</reference>
<sequence length="51" mass="5943">MLDNKSVLSTQFWFIFWHCVVLVAVINVLDLDTEGSNDITLHEQLGFQKYN</sequence>
<protein>
    <submittedName>
        <fullName evidence="2">Uncharacterized protein</fullName>
    </submittedName>
</protein>
<keyword evidence="1" id="KW-0812">Transmembrane</keyword>
<keyword evidence="3" id="KW-1185">Reference proteome</keyword>
<dbReference type="AlphaFoldDB" id="A0A5C3KN67"/>
<organism evidence="2 3">
    <name type="scientific">Coprinopsis marcescibilis</name>
    <name type="common">Agaric fungus</name>
    <name type="synonym">Psathyrella marcescibilis</name>
    <dbReference type="NCBI Taxonomy" id="230819"/>
    <lineage>
        <taxon>Eukaryota</taxon>
        <taxon>Fungi</taxon>
        <taxon>Dikarya</taxon>
        <taxon>Basidiomycota</taxon>
        <taxon>Agaricomycotina</taxon>
        <taxon>Agaricomycetes</taxon>
        <taxon>Agaricomycetidae</taxon>
        <taxon>Agaricales</taxon>
        <taxon>Agaricineae</taxon>
        <taxon>Psathyrellaceae</taxon>
        <taxon>Coprinopsis</taxon>
    </lineage>
</organism>
<keyword evidence="1" id="KW-1133">Transmembrane helix</keyword>
<proteinExistence type="predicted"/>
<keyword evidence="1" id="KW-0472">Membrane</keyword>
<accession>A0A5C3KN67</accession>
<dbReference type="Proteomes" id="UP000307440">
    <property type="component" value="Unassembled WGS sequence"/>
</dbReference>
<evidence type="ECO:0000313" key="3">
    <source>
        <dbReference type="Proteomes" id="UP000307440"/>
    </source>
</evidence>